<dbReference type="Pfam" id="PF08281">
    <property type="entry name" value="Sigma70_r4_2"/>
    <property type="match status" value="1"/>
</dbReference>
<feature type="domain" description="RNA polymerase sigma factor 70 region 4 type 2" evidence="6">
    <location>
        <begin position="127"/>
        <end position="170"/>
    </location>
</feature>
<evidence type="ECO:0000259" key="5">
    <source>
        <dbReference type="Pfam" id="PF04542"/>
    </source>
</evidence>
<protein>
    <submittedName>
        <fullName evidence="7">Sigma-70 family RNA polymerase sigma factor</fullName>
    </submittedName>
</protein>
<evidence type="ECO:0000313" key="8">
    <source>
        <dbReference type="Proteomes" id="UP001176806"/>
    </source>
</evidence>
<evidence type="ECO:0000256" key="4">
    <source>
        <dbReference type="ARBA" id="ARBA00023163"/>
    </source>
</evidence>
<organism evidence="7 8">
    <name type="scientific">Flavivirga jejuensis</name>
    <dbReference type="NCBI Taxonomy" id="870487"/>
    <lineage>
        <taxon>Bacteria</taxon>
        <taxon>Pseudomonadati</taxon>
        <taxon>Bacteroidota</taxon>
        <taxon>Flavobacteriia</taxon>
        <taxon>Flavobacteriales</taxon>
        <taxon>Flavobacteriaceae</taxon>
        <taxon>Flavivirga</taxon>
    </lineage>
</organism>
<dbReference type="Proteomes" id="UP001176806">
    <property type="component" value="Unassembled WGS sequence"/>
</dbReference>
<evidence type="ECO:0000259" key="6">
    <source>
        <dbReference type="Pfam" id="PF08281"/>
    </source>
</evidence>
<dbReference type="InterPro" id="IPR013325">
    <property type="entry name" value="RNA_pol_sigma_r2"/>
</dbReference>
<accession>A0ABT8WQU5</accession>
<evidence type="ECO:0000256" key="3">
    <source>
        <dbReference type="ARBA" id="ARBA00023082"/>
    </source>
</evidence>
<evidence type="ECO:0000256" key="1">
    <source>
        <dbReference type="ARBA" id="ARBA00010641"/>
    </source>
</evidence>
<dbReference type="InterPro" id="IPR014284">
    <property type="entry name" value="RNA_pol_sigma-70_dom"/>
</dbReference>
<dbReference type="NCBIfam" id="TIGR02937">
    <property type="entry name" value="sigma70-ECF"/>
    <property type="match status" value="1"/>
</dbReference>
<dbReference type="Gene3D" id="1.10.1740.10">
    <property type="match status" value="1"/>
</dbReference>
<keyword evidence="3" id="KW-0731">Sigma factor</keyword>
<dbReference type="InterPro" id="IPR007627">
    <property type="entry name" value="RNA_pol_sigma70_r2"/>
</dbReference>
<keyword evidence="8" id="KW-1185">Reference proteome</keyword>
<dbReference type="InterPro" id="IPR036388">
    <property type="entry name" value="WH-like_DNA-bd_sf"/>
</dbReference>
<name>A0ABT8WQU5_9FLAO</name>
<comment type="similarity">
    <text evidence="1">Belongs to the sigma-70 factor family. ECF subfamily.</text>
</comment>
<comment type="caution">
    <text evidence="7">The sequence shown here is derived from an EMBL/GenBank/DDBJ whole genome shotgun (WGS) entry which is preliminary data.</text>
</comment>
<sequence length="197" mass="23000">MSFPYINNVEFIESLKKGNENAYTYLVKTYHKPLFIYALSLTNDHAQSEDIVQTVFLKSWEFRKRLNPDYSIKSFLYKTTYNEFINQYHQTRAISNLEKVYIEAIDETVDSSNSELLEQKIALVTEGIKNLPKKCKETFLLSRKDGLTNMEISDYLNISIKTVEGHITKAFSILRKTASGKIEGILFFLYRKRHVNT</sequence>
<dbReference type="PANTHER" id="PTHR43133:SF46">
    <property type="entry name" value="RNA POLYMERASE SIGMA-70 FACTOR ECF SUBFAMILY"/>
    <property type="match status" value="1"/>
</dbReference>
<feature type="domain" description="RNA polymerase sigma-70 region 2" evidence="5">
    <location>
        <begin position="26"/>
        <end position="91"/>
    </location>
</feature>
<dbReference type="InterPro" id="IPR039425">
    <property type="entry name" value="RNA_pol_sigma-70-like"/>
</dbReference>
<dbReference type="Gene3D" id="1.10.10.10">
    <property type="entry name" value="Winged helix-like DNA-binding domain superfamily/Winged helix DNA-binding domain"/>
    <property type="match status" value="1"/>
</dbReference>
<dbReference type="PANTHER" id="PTHR43133">
    <property type="entry name" value="RNA POLYMERASE ECF-TYPE SIGMA FACTO"/>
    <property type="match status" value="1"/>
</dbReference>
<dbReference type="InterPro" id="IPR013249">
    <property type="entry name" value="RNA_pol_sigma70_r4_t2"/>
</dbReference>
<evidence type="ECO:0000313" key="7">
    <source>
        <dbReference type="EMBL" id="MDO5975530.1"/>
    </source>
</evidence>
<dbReference type="RefSeq" id="WP_303302739.1">
    <property type="nucleotide sequence ID" value="NZ_BAABDA010000050.1"/>
</dbReference>
<gene>
    <name evidence="7" type="ORF">Q4Q40_15140</name>
</gene>
<keyword evidence="2" id="KW-0805">Transcription regulation</keyword>
<proteinExistence type="inferred from homology"/>
<dbReference type="SUPFAM" id="SSF88659">
    <property type="entry name" value="Sigma3 and sigma4 domains of RNA polymerase sigma factors"/>
    <property type="match status" value="1"/>
</dbReference>
<reference evidence="7" key="1">
    <citation type="submission" date="2023-07" db="EMBL/GenBank/DDBJ databases">
        <title>Two novel species in the genus Flavivirga.</title>
        <authorList>
            <person name="Kwon K."/>
        </authorList>
    </citation>
    <scope>NUCLEOTIDE SEQUENCE</scope>
    <source>
        <strain evidence="7">KACC 14158</strain>
    </source>
</reference>
<dbReference type="EMBL" id="JAUOEL010000005">
    <property type="protein sequence ID" value="MDO5975530.1"/>
    <property type="molecule type" value="Genomic_DNA"/>
</dbReference>
<dbReference type="InterPro" id="IPR013324">
    <property type="entry name" value="RNA_pol_sigma_r3/r4-like"/>
</dbReference>
<dbReference type="SUPFAM" id="SSF88946">
    <property type="entry name" value="Sigma2 domain of RNA polymerase sigma factors"/>
    <property type="match status" value="1"/>
</dbReference>
<keyword evidence="4" id="KW-0804">Transcription</keyword>
<dbReference type="Pfam" id="PF04542">
    <property type="entry name" value="Sigma70_r2"/>
    <property type="match status" value="1"/>
</dbReference>
<evidence type="ECO:0000256" key="2">
    <source>
        <dbReference type="ARBA" id="ARBA00023015"/>
    </source>
</evidence>